<evidence type="ECO:0000313" key="2">
    <source>
        <dbReference type="EMBL" id="NKI32647.1"/>
    </source>
</evidence>
<reference evidence="2 3" key="1">
    <citation type="submission" date="2020-04" db="EMBL/GenBank/DDBJ databases">
        <authorList>
            <person name="Yoon J."/>
        </authorList>
    </citation>
    <scope>NUCLEOTIDE SEQUENCE [LARGE SCALE GENOMIC DNA]</scope>
    <source>
        <strain evidence="2 3">DJ-13</strain>
    </source>
</reference>
<feature type="transmembrane region" description="Helical" evidence="1">
    <location>
        <begin position="31"/>
        <end position="55"/>
    </location>
</feature>
<dbReference type="Gene3D" id="1.25.40.10">
    <property type="entry name" value="Tetratricopeptide repeat domain"/>
    <property type="match status" value="1"/>
</dbReference>
<dbReference type="Proteomes" id="UP000718451">
    <property type="component" value="Unassembled WGS sequence"/>
</dbReference>
<dbReference type="RefSeq" id="WP_168552834.1">
    <property type="nucleotide sequence ID" value="NZ_JAAWWL010000002.1"/>
</dbReference>
<dbReference type="InterPro" id="IPR011990">
    <property type="entry name" value="TPR-like_helical_dom_sf"/>
</dbReference>
<keyword evidence="3" id="KW-1185">Reference proteome</keyword>
<keyword evidence="1" id="KW-0812">Transmembrane</keyword>
<keyword evidence="1" id="KW-0472">Membrane</keyword>
<gene>
    <name evidence="2" type="ORF">HCU67_11890</name>
</gene>
<dbReference type="SUPFAM" id="SSF81901">
    <property type="entry name" value="HCP-like"/>
    <property type="match status" value="1"/>
</dbReference>
<organism evidence="2 3">
    <name type="scientific">Croceivirga thetidis</name>
    <dbReference type="NCBI Taxonomy" id="2721623"/>
    <lineage>
        <taxon>Bacteria</taxon>
        <taxon>Pseudomonadati</taxon>
        <taxon>Bacteroidota</taxon>
        <taxon>Flavobacteriia</taxon>
        <taxon>Flavobacteriales</taxon>
        <taxon>Flavobacteriaceae</taxon>
        <taxon>Croceivirga</taxon>
    </lineage>
</organism>
<proteinExistence type="predicted"/>
<protein>
    <submittedName>
        <fullName evidence="2">DUF2892 domain-containing protein</fullName>
    </submittedName>
</protein>
<keyword evidence="1" id="KW-1133">Transmembrane helix</keyword>
<dbReference type="EMBL" id="JAAWWL010000002">
    <property type="protein sequence ID" value="NKI32647.1"/>
    <property type="molecule type" value="Genomic_DNA"/>
</dbReference>
<name>A0ABX1GRS8_9FLAO</name>
<comment type="caution">
    <text evidence="2">The sequence shown here is derived from an EMBL/GenBank/DDBJ whole genome shotgun (WGS) entry which is preliminary data.</text>
</comment>
<evidence type="ECO:0000313" key="3">
    <source>
        <dbReference type="Proteomes" id="UP000718451"/>
    </source>
</evidence>
<evidence type="ECO:0000256" key="1">
    <source>
        <dbReference type="SAM" id="Phobius"/>
    </source>
</evidence>
<accession>A0ABX1GRS8</accession>
<sequence length="181" mass="21035">MFNKNIKIVIAAAIIAYAVYQFIEGYIGNGIFLILLSLIFVFLYFRNEMILMAFLRMRKQDMEGTEKWLNKIKNPESALVKKQQGYFNYMHGILQSQKNLTKAEKFFRKALRLGLNMDYDKAMAKMSLAGIAMQKGRKREATTLLNEAKKLDKNGMMADQLKMMQQQLKKGPQQVRRGGYR</sequence>